<dbReference type="Proteomes" id="UP000005475">
    <property type="component" value="Unassembled WGS sequence"/>
</dbReference>
<evidence type="ECO:0000313" key="2">
    <source>
        <dbReference type="Proteomes" id="UP000005475"/>
    </source>
</evidence>
<dbReference type="AlphaFoldDB" id="A0AAN3A360"/>
<comment type="caution">
    <text evidence="1">The sequence shown here is derived from an EMBL/GenBank/DDBJ whole genome shotgun (WGS) entry which is preliminary data.</text>
</comment>
<accession>A0AAN3A360</accession>
<dbReference type="EMBL" id="AAXF02000054">
    <property type="protein sequence ID" value="EDO09132.1"/>
    <property type="molecule type" value="Genomic_DNA"/>
</dbReference>
<gene>
    <name evidence="1" type="ORF">BACOVA_04990</name>
</gene>
<reference evidence="2" key="2">
    <citation type="submission" date="2007-04" db="EMBL/GenBank/DDBJ databases">
        <title>Draft genome sequence of Bacteroides ovatus (ATCC 8483).</title>
        <authorList>
            <person name="Sudarsanam P."/>
            <person name="Ley R."/>
            <person name="Guruge J."/>
            <person name="Turnbaugh P.J."/>
            <person name="Mahowald M."/>
            <person name="Liep D."/>
            <person name="Gordon J."/>
        </authorList>
    </citation>
    <scope>NUCLEOTIDE SEQUENCE [LARGE SCALE GENOMIC DNA]</scope>
    <source>
        <strain evidence="2">ATCC 8483 / DSM 1896 / JCM 5824 / BCRC 10623 / CCUG 4943 / NCTC 11153</strain>
    </source>
</reference>
<proteinExistence type="predicted"/>
<sequence length="44" mass="5024">MIKLVNNGRCRHGLFFHLSDFLCKGSVLGEITLKYSYGKDVISY</sequence>
<protein>
    <submittedName>
        <fullName evidence="1">Uncharacterized protein</fullName>
    </submittedName>
</protein>
<name>A0AAN3A360_BACO1</name>
<evidence type="ECO:0000313" key="1">
    <source>
        <dbReference type="EMBL" id="EDO09132.1"/>
    </source>
</evidence>
<reference evidence="1 2" key="1">
    <citation type="submission" date="2007-03" db="EMBL/GenBank/DDBJ databases">
        <authorList>
            <person name="Fulton L."/>
            <person name="Clifton S."/>
            <person name="Fulton B."/>
            <person name="Xu J."/>
            <person name="Minx P."/>
            <person name="Pepin K.H."/>
            <person name="Johnson M."/>
            <person name="Thiruvilangam P."/>
            <person name="Bhonagiri V."/>
            <person name="Nash W.E."/>
            <person name="Mardis E.R."/>
            <person name="Wilson R.K."/>
        </authorList>
    </citation>
    <scope>NUCLEOTIDE SEQUENCE [LARGE SCALE GENOMIC DNA]</scope>
    <source>
        <strain evidence="2">ATCC 8483 / DSM 1896 / JCM 5824 / BCRC 10623 / CCUG 4943 / NCTC 11153</strain>
    </source>
</reference>
<organism evidence="1 2">
    <name type="scientific">Bacteroides ovatus (strain ATCC 8483 / DSM 1896 / JCM 5824 / BCRC 10623 / CCUG 4943 / NCTC 11153)</name>
    <dbReference type="NCBI Taxonomy" id="411476"/>
    <lineage>
        <taxon>Bacteria</taxon>
        <taxon>Pseudomonadati</taxon>
        <taxon>Bacteroidota</taxon>
        <taxon>Bacteroidia</taxon>
        <taxon>Bacteroidales</taxon>
        <taxon>Bacteroidaceae</taxon>
        <taxon>Bacteroides</taxon>
    </lineage>
</organism>